<evidence type="ECO:0000313" key="1">
    <source>
        <dbReference type="EMBL" id="KNE21619.1"/>
    </source>
</evidence>
<evidence type="ECO:0000313" key="2">
    <source>
        <dbReference type="Proteomes" id="UP000036780"/>
    </source>
</evidence>
<sequence length="64" mass="7521">MQLSHGFSALIHSFLTLMHDFPVAVDNFLTLVHNYMKKQQGAQTNFYLHLQLCHYFSKKLPQIK</sequence>
<gene>
    <name evidence="1" type="ORF">AFK71_08240</name>
</gene>
<dbReference type="PATRIC" id="fig|1473.5.peg.4695"/>
<name>A0A0L0QST8_VIRPA</name>
<dbReference type="EMBL" id="LGTO01000005">
    <property type="protein sequence ID" value="KNE21619.1"/>
    <property type="molecule type" value="Genomic_DNA"/>
</dbReference>
<comment type="caution">
    <text evidence="1">The sequence shown here is derived from an EMBL/GenBank/DDBJ whole genome shotgun (WGS) entry which is preliminary data.</text>
</comment>
<keyword evidence="2" id="KW-1185">Reference proteome</keyword>
<reference evidence="2" key="1">
    <citation type="submission" date="2015-07" db="EMBL/GenBank/DDBJ databases">
        <title>Fjat-10053 dsm26.</title>
        <authorList>
            <person name="Liu B."/>
            <person name="Wang J."/>
            <person name="Zhu Y."/>
            <person name="Liu G."/>
            <person name="Chen Q."/>
            <person name="Chen Z."/>
            <person name="Lan J."/>
            <person name="Che J."/>
            <person name="Ge C."/>
            <person name="Shi H."/>
            <person name="Pan Z."/>
            <person name="Liu X."/>
        </authorList>
    </citation>
    <scope>NUCLEOTIDE SEQUENCE [LARGE SCALE GENOMIC DNA]</scope>
    <source>
        <strain evidence="2">DSM 26</strain>
    </source>
</reference>
<dbReference type="AlphaFoldDB" id="A0A0L0QST8"/>
<dbReference type="Proteomes" id="UP000036780">
    <property type="component" value="Unassembled WGS sequence"/>
</dbReference>
<proteinExistence type="predicted"/>
<organism evidence="1 2">
    <name type="scientific">Virgibacillus pantothenticus</name>
    <dbReference type="NCBI Taxonomy" id="1473"/>
    <lineage>
        <taxon>Bacteria</taxon>
        <taxon>Bacillati</taxon>
        <taxon>Bacillota</taxon>
        <taxon>Bacilli</taxon>
        <taxon>Bacillales</taxon>
        <taxon>Bacillaceae</taxon>
        <taxon>Virgibacillus</taxon>
    </lineage>
</organism>
<protein>
    <submittedName>
        <fullName evidence="1">Uncharacterized protein</fullName>
    </submittedName>
</protein>
<accession>A0A0L0QST8</accession>